<protein>
    <recommendedName>
        <fullName evidence="1">HNH nuclease domain-containing protein</fullName>
    </recommendedName>
</protein>
<dbReference type="InterPro" id="IPR002711">
    <property type="entry name" value="HNH"/>
</dbReference>
<accession>A0ABQ6G3K0</accession>
<dbReference type="Gene3D" id="1.10.30.50">
    <property type="match status" value="1"/>
</dbReference>
<dbReference type="CDD" id="cd00085">
    <property type="entry name" value="HNHc"/>
    <property type="match status" value="1"/>
</dbReference>
<dbReference type="Proteomes" id="UP001344906">
    <property type="component" value="Unassembled WGS sequence"/>
</dbReference>
<dbReference type="InterPro" id="IPR003615">
    <property type="entry name" value="HNH_nuc"/>
</dbReference>
<dbReference type="InterPro" id="IPR047693">
    <property type="entry name" value="RNA-guided_IscB-like"/>
</dbReference>
<evidence type="ECO:0000259" key="1">
    <source>
        <dbReference type="SMART" id="SM00507"/>
    </source>
</evidence>
<evidence type="ECO:0000313" key="2">
    <source>
        <dbReference type="EMBL" id="GLV61111.1"/>
    </source>
</evidence>
<dbReference type="PANTHER" id="PTHR33877">
    <property type="entry name" value="SLL1193 PROTEIN"/>
    <property type="match status" value="1"/>
</dbReference>
<organism evidence="2 3">
    <name type="scientific">Dictyobacter halimunensis</name>
    <dbReference type="NCBI Taxonomy" id="3026934"/>
    <lineage>
        <taxon>Bacteria</taxon>
        <taxon>Bacillati</taxon>
        <taxon>Chloroflexota</taxon>
        <taxon>Ktedonobacteria</taxon>
        <taxon>Ktedonobacterales</taxon>
        <taxon>Dictyobacteraceae</taxon>
        <taxon>Dictyobacter</taxon>
    </lineage>
</organism>
<keyword evidence="3" id="KW-1185">Reference proteome</keyword>
<dbReference type="Pfam" id="PF14239">
    <property type="entry name" value="RRXRR"/>
    <property type="match status" value="1"/>
</dbReference>
<dbReference type="NCBIfam" id="NF040563">
    <property type="entry name" value="guided_IscB"/>
    <property type="match status" value="1"/>
</dbReference>
<name>A0ABQ6G3K0_9CHLR</name>
<dbReference type="EMBL" id="BSRI01000002">
    <property type="protein sequence ID" value="GLV61111.1"/>
    <property type="molecule type" value="Genomic_DNA"/>
</dbReference>
<sequence>MSSVFLLDTTKKPLNPVHPGEARRLLSQGKAAVWRRFPFTIILKTEVVEPVVHPLRLKLDPGSRTTGIALVNDASGQVVFAAELSHRGQAIKASLDDRRVVRRSRRRRKARYRQARWQNRRVPKGWLPPSLFSRIANVLTWVKRLSRLCAITAMSMELVRFDMQLMENPEITGVEYQQGTLMGFEVREYLLEKWGRTCAYCGATDRPLQVEHIHPRANGGTNRISNLTLACEKCNTAKGAQDIRVFLKKKPSVLETILAQARHPLKDAAAVNATRWTLLDRLKVTGVPVETGSGGLTKFNRSQRKMAKTHWGDAACVGKSTPEVLKIDQIHPLLIRATGHGRRQMCVTDKFGFPKQHKGRKGTYLGYRTGDIVKAVTPKGTFQGRIAIRYRPSFILGKIDIHPKYMRRLHRVDGYEYRYGRSA</sequence>
<dbReference type="InterPro" id="IPR052892">
    <property type="entry name" value="NA-targeting_endonuclease"/>
</dbReference>
<evidence type="ECO:0000313" key="3">
    <source>
        <dbReference type="Proteomes" id="UP001344906"/>
    </source>
</evidence>
<dbReference type="PANTHER" id="PTHR33877:SF2">
    <property type="entry name" value="OS07G0170200 PROTEIN"/>
    <property type="match status" value="1"/>
</dbReference>
<gene>
    <name evidence="2" type="ORF">KDH_79280</name>
</gene>
<reference evidence="2 3" key="1">
    <citation type="submission" date="2023-02" db="EMBL/GenBank/DDBJ databases">
        <title>Dictyobacter halimunensis sp. nov., a new member of the class Ktedonobacteria from forest soil in a geothermal area.</title>
        <authorList>
            <person name="Rachmania M.K."/>
            <person name="Ningsih F."/>
            <person name="Sakai Y."/>
            <person name="Yabe S."/>
            <person name="Yokota A."/>
            <person name="Sjamsuridzal W."/>
        </authorList>
    </citation>
    <scope>NUCLEOTIDE SEQUENCE [LARGE SCALE GENOMIC DNA]</scope>
    <source>
        <strain evidence="2 3">S3.2.2.5</strain>
    </source>
</reference>
<comment type="caution">
    <text evidence="2">The sequence shown here is derived from an EMBL/GenBank/DDBJ whole genome shotgun (WGS) entry which is preliminary data.</text>
</comment>
<dbReference type="Pfam" id="PF01844">
    <property type="entry name" value="HNH"/>
    <property type="match status" value="1"/>
</dbReference>
<dbReference type="SMART" id="SM00507">
    <property type="entry name" value="HNHc"/>
    <property type="match status" value="1"/>
</dbReference>
<dbReference type="InterPro" id="IPR025938">
    <property type="entry name" value="RRXRR_dom"/>
</dbReference>
<proteinExistence type="predicted"/>
<feature type="domain" description="HNH nuclease" evidence="1">
    <location>
        <begin position="185"/>
        <end position="236"/>
    </location>
</feature>